<protein>
    <recommendedName>
        <fullName evidence="6">Kinesin-like protein</fullName>
    </recommendedName>
</protein>
<keyword evidence="4 5" id="KW-0505">Motor protein</keyword>
<name>A0A2V3J536_9FLOR</name>
<dbReference type="InterPro" id="IPR027417">
    <property type="entry name" value="P-loop_NTPase"/>
</dbReference>
<dbReference type="PROSITE" id="PS50067">
    <property type="entry name" value="KINESIN_MOTOR_2"/>
    <property type="match status" value="1"/>
</dbReference>
<dbReference type="SMART" id="SM00129">
    <property type="entry name" value="KISc"/>
    <property type="match status" value="1"/>
</dbReference>
<feature type="compositionally biased region" description="Polar residues" evidence="8">
    <location>
        <begin position="674"/>
        <end position="685"/>
    </location>
</feature>
<dbReference type="InterPro" id="IPR019821">
    <property type="entry name" value="Kinesin_motor_CS"/>
</dbReference>
<dbReference type="PROSITE" id="PS00411">
    <property type="entry name" value="KINESIN_MOTOR_1"/>
    <property type="match status" value="1"/>
</dbReference>
<feature type="compositionally biased region" description="Basic and acidic residues" evidence="8">
    <location>
        <begin position="600"/>
        <end position="616"/>
    </location>
</feature>
<proteinExistence type="inferred from homology"/>
<feature type="region of interest" description="Disordered" evidence="8">
    <location>
        <begin position="600"/>
        <end position="637"/>
    </location>
</feature>
<evidence type="ECO:0000256" key="5">
    <source>
        <dbReference type="PROSITE-ProRule" id="PRU00283"/>
    </source>
</evidence>
<keyword evidence="3 7" id="KW-0175">Coiled coil</keyword>
<dbReference type="InterPro" id="IPR001752">
    <property type="entry name" value="Kinesin_motor_dom"/>
</dbReference>
<evidence type="ECO:0000256" key="6">
    <source>
        <dbReference type="RuleBase" id="RU000394"/>
    </source>
</evidence>
<evidence type="ECO:0000313" key="10">
    <source>
        <dbReference type="EMBL" id="PXF49509.1"/>
    </source>
</evidence>
<evidence type="ECO:0000256" key="4">
    <source>
        <dbReference type="ARBA" id="ARBA00023175"/>
    </source>
</evidence>
<accession>A0A2V3J536</accession>
<evidence type="ECO:0000256" key="2">
    <source>
        <dbReference type="ARBA" id="ARBA00022840"/>
    </source>
</evidence>
<dbReference type="InterPro" id="IPR027640">
    <property type="entry name" value="Kinesin-like_fam"/>
</dbReference>
<keyword evidence="1 5" id="KW-0547">Nucleotide-binding</keyword>
<sequence>MLPPSDADNVKVAVRVRPLNKRENSYPHQSSANFWSITPTSITQYVDSKPNALHSFSFDHIFTPDATNGSVYETVASPLVHSALQGINAVIFAYGQTAAGKTHTMLGNADDPGVTLRCLSQVFQHISAQSARTFRLRASYIEIYNEFIRDLLIPSNDNLKVHQNVATNTVYVDAHNKIVTSLQDVLKIISAGEAVRTIGATNMNEKASRSHTLFTLTIESTEIPQPSSTTAAPTSGVAVRTSTLVLVDLAGSERASSTKAQGTRLTEGGYINKSLLTLGTVIKKLTSEKTNSAAHVPYRDSKLTRLLQPALGGNARTVIICAVTPAILHVDETLSTLKFASRAKHVTNHAETNEFLDDRAKLRRAERQINALKKEMKKLRASVSARSSPQDELMDVSEREKWENHLEKSISRLIAQMQKMRDECPNCLLPKSTHHTLDNDDKRQLLQTLTENSPQRIQAFGMTEQTGALSKLSDAVKQLQHQLGEKQIELDNVEPLVIHEEGTSLFENGASKVTISDHEYGCKRSSSTCTIDDSLTENSFDSSMNSDISDSSTSSQASSAAETFRELRDSFEEKKFELDMLFRRLEALKSEMVCRTDEVKSCETSSDHTTRSEKGPLVEVDGENASQTQRDTTEQEVGQAVVSNVQVVKPGLRSEIIADDKDDEEFCKERRKQNSPTLIDESTANGRRRDYDSCGMEQGEYTVSEASRKQSRLAKVAVVVRRVILASCALWFHFSVSRLVNCGRNGSFVGLCVGNVTECSPT</sequence>
<dbReference type="PANTHER" id="PTHR47968">
    <property type="entry name" value="CENTROMERE PROTEIN E"/>
    <property type="match status" value="1"/>
</dbReference>
<feature type="region of interest" description="Disordered" evidence="8">
    <location>
        <begin position="669"/>
        <end position="693"/>
    </location>
</feature>
<dbReference type="OrthoDB" id="3176171at2759"/>
<evidence type="ECO:0000256" key="7">
    <source>
        <dbReference type="SAM" id="Coils"/>
    </source>
</evidence>
<evidence type="ECO:0000256" key="8">
    <source>
        <dbReference type="SAM" id="MobiDB-lite"/>
    </source>
</evidence>
<feature type="binding site" evidence="5">
    <location>
        <begin position="95"/>
        <end position="102"/>
    </location>
    <ligand>
        <name>ATP</name>
        <dbReference type="ChEBI" id="CHEBI:30616"/>
    </ligand>
</feature>
<organism evidence="10 11">
    <name type="scientific">Gracilariopsis chorda</name>
    <dbReference type="NCBI Taxonomy" id="448386"/>
    <lineage>
        <taxon>Eukaryota</taxon>
        <taxon>Rhodophyta</taxon>
        <taxon>Florideophyceae</taxon>
        <taxon>Rhodymeniophycidae</taxon>
        <taxon>Gracilariales</taxon>
        <taxon>Gracilariaceae</taxon>
        <taxon>Gracilariopsis</taxon>
    </lineage>
</organism>
<dbReference type="EMBL" id="NBIV01000005">
    <property type="protein sequence ID" value="PXF49509.1"/>
    <property type="molecule type" value="Genomic_DNA"/>
</dbReference>
<evidence type="ECO:0000256" key="1">
    <source>
        <dbReference type="ARBA" id="ARBA00022741"/>
    </source>
</evidence>
<keyword evidence="2 5" id="KW-0067">ATP-binding</keyword>
<keyword evidence="6" id="KW-0493">Microtubule</keyword>
<dbReference type="Gene3D" id="3.40.850.10">
    <property type="entry name" value="Kinesin motor domain"/>
    <property type="match status" value="1"/>
</dbReference>
<dbReference type="PANTHER" id="PTHR47968:SF75">
    <property type="entry name" value="CENTROMERE-ASSOCIATED PROTEIN E"/>
    <property type="match status" value="1"/>
</dbReference>
<comment type="similarity">
    <text evidence="5 6">Belongs to the TRAFAC class myosin-kinesin ATPase superfamily. Kinesin family.</text>
</comment>
<dbReference type="Proteomes" id="UP000247409">
    <property type="component" value="Unassembled WGS sequence"/>
</dbReference>
<evidence type="ECO:0000256" key="3">
    <source>
        <dbReference type="ARBA" id="ARBA00023054"/>
    </source>
</evidence>
<evidence type="ECO:0000313" key="11">
    <source>
        <dbReference type="Proteomes" id="UP000247409"/>
    </source>
</evidence>
<dbReference type="STRING" id="448386.A0A2V3J536"/>
<keyword evidence="11" id="KW-1185">Reference proteome</keyword>
<dbReference type="GO" id="GO:0007018">
    <property type="term" value="P:microtubule-based movement"/>
    <property type="evidence" value="ECO:0007669"/>
    <property type="project" value="InterPro"/>
</dbReference>
<dbReference type="GO" id="GO:0003777">
    <property type="term" value="F:microtubule motor activity"/>
    <property type="evidence" value="ECO:0007669"/>
    <property type="project" value="InterPro"/>
</dbReference>
<gene>
    <name evidence="10" type="ORF">BWQ96_00825</name>
</gene>
<feature type="coiled-coil region" evidence="7">
    <location>
        <begin position="355"/>
        <end position="423"/>
    </location>
</feature>
<dbReference type="PRINTS" id="PR00380">
    <property type="entry name" value="KINESINHEAVY"/>
</dbReference>
<dbReference type="AlphaFoldDB" id="A0A2V3J536"/>
<evidence type="ECO:0000259" key="9">
    <source>
        <dbReference type="PROSITE" id="PS50067"/>
    </source>
</evidence>
<comment type="caution">
    <text evidence="10">The sequence shown here is derived from an EMBL/GenBank/DDBJ whole genome shotgun (WGS) entry which is preliminary data.</text>
</comment>
<reference evidence="10 11" key="1">
    <citation type="journal article" date="2018" name="Mol. Biol. Evol.">
        <title>Analysis of the draft genome of the red seaweed Gracilariopsis chorda provides insights into genome size evolution in Rhodophyta.</title>
        <authorList>
            <person name="Lee J."/>
            <person name="Yang E.C."/>
            <person name="Graf L."/>
            <person name="Yang J.H."/>
            <person name="Qiu H."/>
            <person name="Zel Zion U."/>
            <person name="Chan C.X."/>
            <person name="Stephens T.G."/>
            <person name="Weber A.P.M."/>
            <person name="Boo G.H."/>
            <person name="Boo S.M."/>
            <person name="Kim K.M."/>
            <person name="Shin Y."/>
            <person name="Jung M."/>
            <person name="Lee S.J."/>
            <person name="Yim H.S."/>
            <person name="Lee J.H."/>
            <person name="Bhattacharya D."/>
            <person name="Yoon H.S."/>
        </authorList>
    </citation>
    <scope>NUCLEOTIDE SEQUENCE [LARGE SCALE GENOMIC DNA]</scope>
    <source>
        <strain evidence="10 11">SKKU-2015</strain>
        <tissue evidence="10">Whole body</tissue>
    </source>
</reference>
<dbReference type="SUPFAM" id="SSF52540">
    <property type="entry name" value="P-loop containing nucleoside triphosphate hydrolases"/>
    <property type="match status" value="1"/>
</dbReference>
<dbReference type="GO" id="GO:0005524">
    <property type="term" value="F:ATP binding"/>
    <property type="evidence" value="ECO:0007669"/>
    <property type="project" value="UniProtKB-UniRule"/>
</dbReference>
<feature type="domain" description="Kinesin motor" evidence="9">
    <location>
        <begin position="9"/>
        <end position="346"/>
    </location>
</feature>
<dbReference type="InterPro" id="IPR036961">
    <property type="entry name" value="Kinesin_motor_dom_sf"/>
</dbReference>
<dbReference type="Pfam" id="PF00225">
    <property type="entry name" value="Kinesin"/>
    <property type="match status" value="1"/>
</dbReference>
<dbReference type="GO" id="GO:0005874">
    <property type="term" value="C:microtubule"/>
    <property type="evidence" value="ECO:0007669"/>
    <property type="project" value="UniProtKB-KW"/>
</dbReference>
<dbReference type="GO" id="GO:0008017">
    <property type="term" value="F:microtubule binding"/>
    <property type="evidence" value="ECO:0007669"/>
    <property type="project" value="InterPro"/>
</dbReference>